<dbReference type="AlphaFoldDB" id="A0A5M8QGQ3"/>
<dbReference type="PANTHER" id="PTHR11592">
    <property type="entry name" value="GLUTATHIONE PEROXIDASE"/>
    <property type="match status" value="1"/>
</dbReference>
<keyword evidence="2 5" id="KW-0575">Peroxidase</keyword>
<gene>
    <name evidence="7" type="ORF">FQ330_05605</name>
</gene>
<keyword evidence="8" id="KW-1185">Reference proteome</keyword>
<accession>A0A5M8QGQ3</accession>
<protein>
    <recommendedName>
        <fullName evidence="5">Glutathione peroxidase</fullName>
    </recommendedName>
</protein>
<dbReference type="EMBL" id="VOIR01000012">
    <property type="protein sequence ID" value="KAA6435225.1"/>
    <property type="molecule type" value="Genomic_DNA"/>
</dbReference>
<sequence>MTTLSDFQAEALTGGEVDLGAFEGKVVLVVNTASRCGLTPQFEGLEQLHRELQDEGLVVLGFPSDSFKQEHDSVEQIAEVCQRNYGVSFPMFAPIAVNGPDTHPVFQWLKEEKKGKLGGAIKWNFTKFLIGRDGRVIERFAPTTTPDELRDDIERALAERGSAAA</sequence>
<evidence type="ECO:0000256" key="1">
    <source>
        <dbReference type="ARBA" id="ARBA00006926"/>
    </source>
</evidence>
<dbReference type="PROSITE" id="PS51352">
    <property type="entry name" value="THIOREDOXIN_2"/>
    <property type="match status" value="1"/>
</dbReference>
<dbReference type="FunFam" id="3.40.30.10:FF:000010">
    <property type="entry name" value="Glutathione peroxidase"/>
    <property type="match status" value="1"/>
</dbReference>
<proteinExistence type="inferred from homology"/>
<dbReference type="GO" id="GO:0034599">
    <property type="term" value="P:cellular response to oxidative stress"/>
    <property type="evidence" value="ECO:0007669"/>
    <property type="project" value="TreeGrafter"/>
</dbReference>
<dbReference type="InterPro" id="IPR000889">
    <property type="entry name" value="Glutathione_peroxidase"/>
</dbReference>
<evidence type="ECO:0000313" key="7">
    <source>
        <dbReference type="EMBL" id="KAA6435225.1"/>
    </source>
</evidence>
<evidence type="ECO:0000256" key="3">
    <source>
        <dbReference type="ARBA" id="ARBA00023002"/>
    </source>
</evidence>
<evidence type="ECO:0000313" key="8">
    <source>
        <dbReference type="Proteomes" id="UP000323221"/>
    </source>
</evidence>
<dbReference type="InterPro" id="IPR013766">
    <property type="entry name" value="Thioredoxin_domain"/>
</dbReference>
<evidence type="ECO:0000259" key="6">
    <source>
        <dbReference type="PROSITE" id="PS51352"/>
    </source>
</evidence>
<feature type="active site" evidence="4">
    <location>
        <position position="36"/>
    </location>
</feature>
<dbReference type="GO" id="GO:0004601">
    <property type="term" value="F:peroxidase activity"/>
    <property type="evidence" value="ECO:0007669"/>
    <property type="project" value="UniProtKB-KW"/>
</dbReference>
<dbReference type="PROSITE" id="PS51355">
    <property type="entry name" value="GLUTATHIONE_PEROXID_3"/>
    <property type="match status" value="1"/>
</dbReference>
<dbReference type="InterPro" id="IPR029759">
    <property type="entry name" value="GPX_AS"/>
</dbReference>
<dbReference type="PANTHER" id="PTHR11592:SF78">
    <property type="entry name" value="GLUTATHIONE PEROXIDASE"/>
    <property type="match status" value="1"/>
</dbReference>
<dbReference type="Pfam" id="PF00255">
    <property type="entry name" value="GSHPx"/>
    <property type="match status" value="1"/>
</dbReference>
<organism evidence="7 8">
    <name type="scientific">Agrococcus sediminis</name>
    <dbReference type="NCBI Taxonomy" id="2599924"/>
    <lineage>
        <taxon>Bacteria</taxon>
        <taxon>Bacillati</taxon>
        <taxon>Actinomycetota</taxon>
        <taxon>Actinomycetes</taxon>
        <taxon>Micrococcales</taxon>
        <taxon>Microbacteriaceae</taxon>
        <taxon>Agrococcus</taxon>
    </lineage>
</organism>
<dbReference type="SUPFAM" id="SSF52833">
    <property type="entry name" value="Thioredoxin-like"/>
    <property type="match status" value="1"/>
</dbReference>
<name>A0A5M8QGQ3_9MICO</name>
<comment type="similarity">
    <text evidence="1 5">Belongs to the glutathione peroxidase family.</text>
</comment>
<dbReference type="PRINTS" id="PR01011">
    <property type="entry name" value="GLUTPROXDASE"/>
</dbReference>
<dbReference type="PIRSF" id="PIRSF000303">
    <property type="entry name" value="Glutathion_perox"/>
    <property type="match status" value="1"/>
</dbReference>
<keyword evidence="3 5" id="KW-0560">Oxidoreductase</keyword>
<feature type="domain" description="Thioredoxin" evidence="6">
    <location>
        <begin position="1"/>
        <end position="158"/>
    </location>
</feature>
<dbReference type="PROSITE" id="PS00460">
    <property type="entry name" value="GLUTATHIONE_PEROXID_1"/>
    <property type="match status" value="1"/>
</dbReference>
<dbReference type="Gene3D" id="3.40.30.10">
    <property type="entry name" value="Glutaredoxin"/>
    <property type="match status" value="1"/>
</dbReference>
<comment type="caution">
    <text evidence="7">The sequence shown here is derived from an EMBL/GenBank/DDBJ whole genome shotgun (WGS) entry which is preliminary data.</text>
</comment>
<dbReference type="InterPro" id="IPR036249">
    <property type="entry name" value="Thioredoxin-like_sf"/>
</dbReference>
<evidence type="ECO:0000256" key="5">
    <source>
        <dbReference type="RuleBase" id="RU000499"/>
    </source>
</evidence>
<evidence type="ECO:0000256" key="4">
    <source>
        <dbReference type="PIRSR" id="PIRSR000303-1"/>
    </source>
</evidence>
<dbReference type="OrthoDB" id="9785502at2"/>
<dbReference type="CDD" id="cd00340">
    <property type="entry name" value="GSH_Peroxidase"/>
    <property type="match status" value="1"/>
</dbReference>
<dbReference type="RefSeq" id="WP_128189053.1">
    <property type="nucleotide sequence ID" value="NZ_VOIR01000012.1"/>
</dbReference>
<dbReference type="Proteomes" id="UP000323221">
    <property type="component" value="Unassembled WGS sequence"/>
</dbReference>
<reference evidence="7 8" key="1">
    <citation type="submission" date="2019-08" db="EMBL/GenBank/DDBJ databases">
        <title>Agrococcus lahaulensis sp. nov., isolated from a cold desert of the Indian Himalayas.</title>
        <authorList>
            <person name="Qu J.H."/>
        </authorList>
    </citation>
    <scope>NUCLEOTIDE SEQUENCE [LARGE SCALE GENOMIC DNA]</scope>
    <source>
        <strain evidence="7 8">NS18</strain>
    </source>
</reference>
<evidence type="ECO:0000256" key="2">
    <source>
        <dbReference type="ARBA" id="ARBA00022559"/>
    </source>
</evidence>